<proteinExistence type="inferred from homology"/>
<reference evidence="9 10" key="1">
    <citation type="submission" date="2024-09" db="EMBL/GenBank/DDBJ databases">
        <title>Nodulacao em especies de Leguminosae Basais da Amazonia e Caracterizacao dos Rizobios e Bacterias Associadas aos Nodulos.</title>
        <authorList>
            <person name="Jambeiro I.C.A."/>
            <person name="Lopes I.S."/>
            <person name="Aguiar E.R.G.R."/>
            <person name="Santos A.F.J."/>
            <person name="Dos Santos J.M.F."/>
            <person name="Gross E."/>
        </authorList>
    </citation>
    <scope>NUCLEOTIDE SEQUENCE [LARGE SCALE GENOMIC DNA]</scope>
    <source>
        <strain evidence="9 10">BRUESC1165</strain>
    </source>
</reference>
<dbReference type="InterPro" id="IPR050104">
    <property type="entry name" value="FMN-dep_NADH:Q_OxRdtase_AzoR1"/>
</dbReference>
<feature type="domain" description="Flavodoxin-like fold" evidence="8">
    <location>
        <begin position="4"/>
        <end position="211"/>
    </location>
</feature>
<organism evidence="9 10">
    <name type="scientific">Microvirga arabica</name>
    <dbReference type="NCBI Taxonomy" id="1128671"/>
    <lineage>
        <taxon>Bacteria</taxon>
        <taxon>Pseudomonadati</taxon>
        <taxon>Pseudomonadota</taxon>
        <taxon>Alphaproteobacteria</taxon>
        <taxon>Hyphomicrobiales</taxon>
        <taxon>Methylobacteriaceae</taxon>
        <taxon>Microvirga</taxon>
    </lineage>
</organism>
<dbReference type="InterPro" id="IPR029039">
    <property type="entry name" value="Flavoprotein-like_sf"/>
</dbReference>
<dbReference type="SUPFAM" id="SSF52218">
    <property type="entry name" value="Flavoproteins"/>
    <property type="match status" value="1"/>
</dbReference>
<dbReference type="InterPro" id="IPR023048">
    <property type="entry name" value="NADH:quinone_OxRdtase_FMN_depd"/>
</dbReference>
<dbReference type="RefSeq" id="WP_203274116.1">
    <property type="nucleotide sequence ID" value="NZ_JAFBID010000058.1"/>
</dbReference>
<evidence type="ECO:0000256" key="6">
    <source>
        <dbReference type="HAMAP-Rule" id="MF_01216"/>
    </source>
</evidence>
<comment type="similarity">
    <text evidence="6">Belongs to the azoreductase type 1 family.</text>
</comment>
<evidence type="ECO:0000256" key="7">
    <source>
        <dbReference type="SAM" id="MobiDB-lite"/>
    </source>
</evidence>
<comment type="caution">
    <text evidence="9">The sequence shown here is derived from an EMBL/GenBank/DDBJ whole genome shotgun (WGS) entry which is preliminary data.</text>
</comment>
<dbReference type="HAMAP" id="MF_01216">
    <property type="entry name" value="Azoreductase_type1"/>
    <property type="match status" value="1"/>
</dbReference>
<evidence type="ECO:0000256" key="5">
    <source>
        <dbReference type="ARBA" id="ARBA00048542"/>
    </source>
</evidence>
<keyword evidence="1 6" id="KW-0285">Flavoprotein</keyword>
<evidence type="ECO:0000259" key="8">
    <source>
        <dbReference type="Pfam" id="PF02525"/>
    </source>
</evidence>
<comment type="catalytic activity">
    <reaction evidence="5">
        <text>N,N-dimethyl-1,4-phenylenediamine + anthranilate + 2 NAD(+) = 2-(4-dimethylaminophenyl)diazenylbenzoate + 2 NADH + 2 H(+)</text>
        <dbReference type="Rhea" id="RHEA:55872"/>
        <dbReference type="ChEBI" id="CHEBI:15378"/>
        <dbReference type="ChEBI" id="CHEBI:15783"/>
        <dbReference type="ChEBI" id="CHEBI:16567"/>
        <dbReference type="ChEBI" id="CHEBI:57540"/>
        <dbReference type="ChEBI" id="CHEBI:57945"/>
        <dbReference type="ChEBI" id="CHEBI:71579"/>
        <dbReference type="EC" id="1.7.1.17"/>
    </reaction>
    <physiologicalReaction direction="right-to-left" evidence="5">
        <dbReference type="Rhea" id="RHEA:55874"/>
    </physiologicalReaction>
</comment>
<sequence>MTTLLHIDASARSGRSDHDRFSSHTRRLTARFIDCWAAARPTDRIIYRDVGQNPPQPVTGRWIHAAFTKPEQREPWMQEVLTESDTLVDELIEADLIVAGVPMYNFGPPAQFKAYIDNIVRVGRTSGFDRSRPGDPYWPLLAEYKKRLVVLSSRGDFGYDEGERIHHLNYVEASVQTAFRYLGIADFTSVAAEYDEFADDRLQASLARAEASIDTLVERLLSIQTISDAA</sequence>
<comment type="catalytic activity">
    <reaction evidence="6">
        <text>2 a quinone + NADH + H(+) = 2 a 1,4-benzosemiquinone + NAD(+)</text>
        <dbReference type="Rhea" id="RHEA:65952"/>
        <dbReference type="ChEBI" id="CHEBI:15378"/>
        <dbReference type="ChEBI" id="CHEBI:57540"/>
        <dbReference type="ChEBI" id="CHEBI:57945"/>
        <dbReference type="ChEBI" id="CHEBI:132124"/>
        <dbReference type="ChEBI" id="CHEBI:134225"/>
    </reaction>
</comment>
<feature type="binding site" evidence="6">
    <location>
        <begin position="103"/>
        <end position="106"/>
    </location>
    <ligand>
        <name>FMN</name>
        <dbReference type="ChEBI" id="CHEBI:58210"/>
    </ligand>
</feature>
<dbReference type="Proteomes" id="UP001593940">
    <property type="component" value="Unassembled WGS sequence"/>
</dbReference>
<keyword evidence="4 6" id="KW-0520">NAD</keyword>
<evidence type="ECO:0000256" key="3">
    <source>
        <dbReference type="ARBA" id="ARBA00023002"/>
    </source>
</evidence>
<comment type="subunit">
    <text evidence="6">Homodimer.</text>
</comment>
<feature type="region of interest" description="Disordered" evidence="7">
    <location>
        <begin position="1"/>
        <end position="20"/>
    </location>
</feature>
<dbReference type="EC" id="1.7.1.17" evidence="6"/>
<name>A0ABV6YA34_9HYPH</name>
<keyword evidence="10" id="KW-1185">Reference proteome</keyword>
<dbReference type="Gene3D" id="3.40.50.360">
    <property type="match status" value="1"/>
</dbReference>
<accession>A0ABV6YA34</accession>
<dbReference type="Pfam" id="PF02525">
    <property type="entry name" value="Flavodoxin_2"/>
    <property type="match status" value="1"/>
</dbReference>
<dbReference type="PANTHER" id="PTHR43741">
    <property type="entry name" value="FMN-DEPENDENT NADH-AZOREDUCTASE 1"/>
    <property type="match status" value="1"/>
</dbReference>
<keyword evidence="2 6" id="KW-0288">FMN</keyword>
<feature type="binding site" evidence="6">
    <location>
        <position position="10"/>
    </location>
    <ligand>
        <name>FMN</name>
        <dbReference type="ChEBI" id="CHEBI:58210"/>
    </ligand>
</feature>
<evidence type="ECO:0000313" key="10">
    <source>
        <dbReference type="Proteomes" id="UP001593940"/>
    </source>
</evidence>
<comment type="cofactor">
    <cofactor evidence="6">
        <name>FMN</name>
        <dbReference type="ChEBI" id="CHEBI:58210"/>
    </cofactor>
    <text evidence="6">Binds 1 FMN per subunit.</text>
</comment>
<dbReference type="PANTHER" id="PTHR43741:SF2">
    <property type="entry name" value="FMN-DEPENDENT NADH:QUINONE OXIDOREDUCTASE"/>
    <property type="match status" value="1"/>
</dbReference>
<protein>
    <recommendedName>
        <fullName evidence="6">FMN dependent NADH:quinone oxidoreductase</fullName>
        <ecNumber evidence="6">1.6.5.-</ecNumber>
    </recommendedName>
    <alternativeName>
        <fullName evidence="6">Azo-dye reductase</fullName>
    </alternativeName>
    <alternativeName>
        <fullName evidence="6">FMN-dependent NADH-azo compound oxidoreductase</fullName>
    </alternativeName>
    <alternativeName>
        <fullName evidence="6">FMN-dependent NADH-azoreductase</fullName>
        <ecNumber evidence="6">1.7.1.17</ecNumber>
    </alternativeName>
</protein>
<evidence type="ECO:0000256" key="1">
    <source>
        <dbReference type="ARBA" id="ARBA00022630"/>
    </source>
</evidence>
<evidence type="ECO:0000256" key="2">
    <source>
        <dbReference type="ARBA" id="ARBA00022643"/>
    </source>
</evidence>
<evidence type="ECO:0000256" key="4">
    <source>
        <dbReference type="ARBA" id="ARBA00023027"/>
    </source>
</evidence>
<dbReference type="EMBL" id="JBHOMY010000042">
    <property type="protein sequence ID" value="MFC1458109.1"/>
    <property type="molecule type" value="Genomic_DNA"/>
</dbReference>
<comment type="function">
    <text evidence="6">Quinone reductase that provides resistance to thiol-specific stress caused by electrophilic quinones.</text>
</comment>
<dbReference type="EC" id="1.6.5.-" evidence="6"/>
<keyword evidence="3 6" id="KW-0560">Oxidoreductase</keyword>
<comment type="function">
    <text evidence="6">Also exhibits azoreductase activity. Catalyzes the reductive cleavage of the azo bond in aromatic azo compounds to the corresponding amines.</text>
</comment>
<gene>
    <name evidence="6" type="primary">azoR</name>
    <name evidence="9" type="ORF">ACETIH_15600</name>
</gene>
<evidence type="ECO:0000313" key="9">
    <source>
        <dbReference type="EMBL" id="MFC1458109.1"/>
    </source>
</evidence>
<dbReference type="InterPro" id="IPR003680">
    <property type="entry name" value="Flavodoxin_fold"/>
</dbReference>
<comment type="caution">
    <text evidence="6">Lacks conserved residue(s) required for the propagation of feature annotation.</text>
</comment>